<dbReference type="GO" id="GO:0008170">
    <property type="term" value="F:N-methyltransferase activity"/>
    <property type="evidence" value="ECO:0007669"/>
    <property type="project" value="InterPro"/>
</dbReference>
<dbReference type="InterPro" id="IPR038333">
    <property type="entry name" value="T1MK-like_N_sf"/>
</dbReference>
<keyword evidence="3 11" id="KW-0489">Methyltransferase</keyword>
<evidence type="ECO:0000259" key="10">
    <source>
        <dbReference type="Pfam" id="PF12161"/>
    </source>
</evidence>
<dbReference type="STRING" id="1122949.GCA_000378725_00870"/>
<dbReference type="Gene3D" id="1.20.1260.30">
    <property type="match status" value="1"/>
</dbReference>
<evidence type="ECO:0000256" key="5">
    <source>
        <dbReference type="ARBA" id="ARBA00022691"/>
    </source>
</evidence>
<comment type="similarity">
    <text evidence="1">Belongs to the N(4)/N(6)-methyltransferase family.</text>
</comment>
<evidence type="ECO:0000313" key="12">
    <source>
        <dbReference type="Proteomes" id="UP000255517"/>
    </source>
</evidence>
<sequence length="521" mass="59620">MDNNESIQRSELYRKIWAIADDVRGAVDGWDFKQYVLGILFYRFISENIREYFNHAEHEAGDLEFDYGKISDQEANEDFRPGTVEDKGFFILPSQLFGNIVKTARTNENLNTDLANIFKEIEASAVGFDSEDDIKGLFDDIDMTSSRLGGSVSEKNKRLADIIEGIGQINFKDFRNNDIDTFGDAYLYLISKYATNAGKSGGEFFTPQTVSKLLARLVMDGKNKINKVYDPTCGSGSLILQMKKQFDDHIIEEGFFGQEINMTNFNLCRMNMFLHNVNYNNFSIKRGDTLLEPLHNDEKTFDAIVSNPPYSIKWVGDNDPTLINDIRFAPAGKLAPKNYADFAFILHALSYLSSKGRAAIVCFPGIFYRKGAEKTIRKYLVDNSFVDAVIQLPENLFFGTSIATCVLVMAKNKTENKVLFIDASNEFKKVTNNNILEEENINKIVDEFRNRKEIEYFSRYVSRDEIAENDYNLSVSTYVEKEDTREKIDIKVLNKEIEETVEKINKLRASINQIVRELEDE</sequence>
<dbReference type="InterPro" id="IPR051537">
    <property type="entry name" value="DNA_Adenine_Mtase"/>
</dbReference>
<dbReference type="GO" id="GO:0032259">
    <property type="term" value="P:methylation"/>
    <property type="evidence" value="ECO:0007669"/>
    <property type="project" value="UniProtKB-KW"/>
</dbReference>
<evidence type="ECO:0000256" key="6">
    <source>
        <dbReference type="ARBA" id="ARBA00022747"/>
    </source>
</evidence>
<keyword evidence="8" id="KW-0175">Coiled coil</keyword>
<dbReference type="PANTHER" id="PTHR42933:SF1">
    <property type="entry name" value="SITE-SPECIFIC DNA-METHYLTRANSFERASE (ADENINE-SPECIFIC)"/>
    <property type="match status" value="1"/>
</dbReference>
<dbReference type="GO" id="GO:0009007">
    <property type="term" value="F:site-specific DNA-methyltransferase (adenine-specific) activity"/>
    <property type="evidence" value="ECO:0007669"/>
    <property type="project" value="UniProtKB-EC"/>
</dbReference>
<dbReference type="InterPro" id="IPR002052">
    <property type="entry name" value="DNA_methylase_N6_adenine_CS"/>
</dbReference>
<evidence type="ECO:0000256" key="2">
    <source>
        <dbReference type="ARBA" id="ARBA00011900"/>
    </source>
</evidence>
<accession>A0A379C340</accession>
<feature type="domain" description="N6 adenine-specific DNA methyltransferase N-terminal" evidence="10">
    <location>
        <begin position="14"/>
        <end position="165"/>
    </location>
</feature>
<organism evidence="11 12">
    <name type="scientific">Peptoniphilus lacrimalis</name>
    <dbReference type="NCBI Taxonomy" id="33031"/>
    <lineage>
        <taxon>Bacteria</taxon>
        <taxon>Bacillati</taxon>
        <taxon>Bacillota</taxon>
        <taxon>Tissierellia</taxon>
        <taxon>Tissierellales</taxon>
        <taxon>Peptoniphilaceae</taxon>
        <taxon>Peptoniphilus</taxon>
    </lineage>
</organism>
<dbReference type="REBASE" id="405721">
    <property type="entry name" value="M.Pla13149I"/>
</dbReference>
<evidence type="ECO:0000256" key="4">
    <source>
        <dbReference type="ARBA" id="ARBA00022679"/>
    </source>
</evidence>
<dbReference type="CDD" id="cd02440">
    <property type="entry name" value="AdoMet_MTases"/>
    <property type="match status" value="1"/>
</dbReference>
<dbReference type="InterPro" id="IPR029063">
    <property type="entry name" value="SAM-dependent_MTases_sf"/>
</dbReference>
<comment type="catalytic activity">
    <reaction evidence="7">
        <text>a 2'-deoxyadenosine in DNA + S-adenosyl-L-methionine = an N(6)-methyl-2'-deoxyadenosine in DNA + S-adenosyl-L-homocysteine + H(+)</text>
        <dbReference type="Rhea" id="RHEA:15197"/>
        <dbReference type="Rhea" id="RHEA-COMP:12418"/>
        <dbReference type="Rhea" id="RHEA-COMP:12419"/>
        <dbReference type="ChEBI" id="CHEBI:15378"/>
        <dbReference type="ChEBI" id="CHEBI:57856"/>
        <dbReference type="ChEBI" id="CHEBI:59789"/>
        <dbReference type="ChEBI" id="CHEBI:90615"/>
        <dbReference type="ChEBI" id="CHEBI:90616"/>
        <dbReference type="EC" id="2.1.1.72"/>
    </reaction>
</comment>
<dbReference type="Proteomes" id="UP000255517">
    <property type="component" value="Unassembled WGS sequence"/>
</dbReference>
<proteinExistence type="inferred from homology"/>
<protein>
    <recommendedName>
        <fullName evidence="2">site-specific DNA-methyltransferase (adenine-specific)</fullName>
        <ecNumber evidence="2">2.1.1.72</ecNumber>
    </recommendedName>
</protein>
<dbReference type="EMBL" id="UGSZ01000001">
    <property type="protein sequence ID" value="SUB56529.1"/>
    <property type="molecule type" value="Genomic_DNA"/>
</dbReference>
<dbReference type="Pfam" id="PF02384">
    <property type="entry name" value="N6_Mtase"/>
    <property type="match status" value="1"/>
</dbReference>
<evidence type="ECO:0000259" key="9">
    <source>
        <dbReference type="Pfam" id="PF02384"/>
    </source>
</evidence>
<dbReference type="InterPro" id="IPR003356">
    <property type="entry name" value="DNA_methylase_A-5"/>
</dbReference>
<evidence type="ECO:0000256" key="7">
    <source>
        <dbReference type="ARBA" id="ARBA00047942"/>
    </source>
</evidence>
<dbReference type="GO" id="GO:0009307">
    <property type="term" value="P:DNA restriction-modification system"/>
    <property type="evidence" value="ECO:0007669"/>
    <property type="project" value="UniProtKB-KW"/>
</dbReference>
<feature type="coiled-coil region" evidence="8">
    <location>
        <begin position="490"/>
        <end position="521"/>
    </location>
</feature>
<keyword evidence="5" id="KW-0949">S-adenosyl-L-methionine</keyword>
<evidence type="ECO:0000256" key="1">
    <source>
        <dbReference type="ARBA" id="ARBA00006594"/>
    </source>
</evidence>
<gene>
    <name evidence="11" type="ORF">NCTC13149_00301</name>
</gene>
<dbReference type="Pfam" id="PF12161">
    <property type="entry name" value="HsdM_N"/>
    <property type="match status" value="1"/>
</dbReference>
<dbReference type="PANTHER" id="PTHR42933">
    <property type="entry name" value="SLR6095 PROTEIN"/>
    <property type="match status" value="1"/>
</dbReference>
<dbReference type="PROSITE" id="PS00092">
    <property type="entry name" value="N6_MTASE"/>
    <property type="match status" value="1"/>
</dbReference>
<dbReference type="GO" id="GO:0003677">
    <property type="term" value="F:DNA binding"/>
    <property type="evidence" value="ECO:0007669"/>
    <property type="project" value="InterPro"/>
</dbReference>
<name>A0A379C340_9FIRM</name>
<dbReference type="Gene3D" id="3.40.50.150">
    <property type="entry name" value="Vaccinia Virus protein VP39"/>
    <property type="match status" value="1"/>
</dbReference>
<evidence type="ECO:0000256" key="8">
    <source>
        <dbReference type="SAM" id="Coils"/>
    </source>
</evidence>
<keyword evidence="4 11" id="KW-0808">Transferase</keyword>
<reference evidence="11 12" key="1">
    <citation type="submission" date="2018-06" db="EMBL/GenBank/DDBJ databases">
        <authorList>
            <consortium name="Pathogen Informatics"/>
            <person name="Doyle S."/>
        </authorList>
    </citation>
    <scope>NUCLEOTIDE SEQUENCE [LARGE SCALE GENOMIC DNA]</scope>
    <source>
        <strain evidence="11 12">NCTC13149</strain>
    </source>
</reference>
<dbReference type="OrthoDB" id="9814572at2"/>
<dbReference type="PRINTS" id="PR00507">
    <property type="entry name" value="N12N6MTFRASE"/>
</dbReference>
<evidence type="ECO:0000313" key="11">
    <source>
        <dbReference type="EMBL" id="SUB56529.1"/>
    </source>
</evidence>
<dbReference type="RefSeq" id="WP_019034690.1">
    <property type="nucleotide sequence ID" value="NZ_UGSZ01000001.1"/>
</dbReference>
<dbReference type="SUPFAM" id="SSF53335">
    <property type="entry name" value="S-adenosyl-L-methionine-dependent methyltransferases"/>
    <property type="match status" value="1"/>
</dbReference>
<dbReference type="AlphaFoldDB" id="A0A379C340"/>
<dbReference type="NCBIfam" id="TIGR00497">
    <property type="entry name" value="hsdM"/>
    <property type="match status" value="1"/>
</dbReference>
<dbReference type="EC" id="2.1.1.72" evidence="2"/>
<dbReference type="InterPro" id="IPR004546">
    <property type="entry name" value="Restrct_endonuc_T1M"/>
</dbReference>
<evidence type="ECO:0000256" key="3">
    <source>
        <dbReference type="ARBA" id="ARBA00022603"/>
    </source>
</evidence>
<dbReference type="InterPro" id="IPR022749">
    <property type="entry name" value="D12N6_MeTrfase_N"/>
</dbReference>
<keyword evidence="6" id="KW-0680">Restriction system</keyword>
<feature type="domain" description="DNA methylase adenine-specific" evidence="9">
    <location>
        <begin position="178"/>
        <end position="486"/>
    </location>
</feature>